<dbReference type="AlphaFoldDB" id="X0TZY0"/>
<proteinExistence type="predicted"/>
<evidence type="ECO:0000313" key="1">
    <source>
        <dbReference type="EMBL" id="GAF92686.1"/>
    </source>
</evidence>
<accession>X0TZY0</accession>
<name>X0TZY0_9ZZZZ</name>
<feature type="non-terminal residue" evidence="1">
    <location>
        <position position="57"/>
    </location>
</feature>
<reference evidence="1" key="1">
    <citation type="journal article" date="2014" name="Front. Microbiol.">
        <title>High frequency of phylogenetically diverse reductive dehalogenase-homologous genes in deep subseafloor sedimentary metagenomes.</title>
        <authorList>
            <person name="Kawai M."/>
            <person name="Futagami T."/>
            <person name="Toyoda A."/>
            <person name="Takaki Y."/>
            <person name="Nishi S."/>
            <person name="Hori S."/>
            <person name="Arai W."/>
            <person name="Tsubouchi T."/>
            <person name="Morono Y."/>
            <person name="Uchiyama I."/>
            <person name="Ito T."/>
            <person name="Fujiyama A."/>
            <person name="Inagaki F."/>
            <person name="Takami H."/>
        </authorList>
    </citation>
    <scope>NUCLEOTIDE SEQUENCE</scope>
    <source>
        <strain evidence="1">Expedition CK06-06</strain>
    </source>
</reference>
<protein>
    <submittedName>
        <fullName evidence="1">Uncharacterized protein</fullName>
    </submittedName>
</protein>
<organism evidence="1">
    <name type="scientific">marine sediment metagenome</name>
    <dbReference type="NCBI Taxonomy" id="412755"/>
    <lineage>
        <taxon>unclassified sequences</taxon>
        <taxon>metagenomes</taxon>
        <taxon>ecological metagenomes</taxon>
    </lineage>
</organism>
<dbReference type="EMBL" id="BARS01014366">
    <property type="protein sequence ID" value="GAF92686.1"/>
    <property type="molecule type" value="Genomic_DNA"/>
</dbReference>
<sequence length="57" mass="5939">MSDSFDGVIGAGSAPERSTISSFSAFFSWVSGSPAPIVMLARPPPIFDLMTGAELMT</sequence>
<comment type="caution">
    <text evidence="1">The sequence shown here is derived from an EMBL/GenBank/DDBJ whole genome shotgun (WGS) entry which is preliminary data.</text>
</comment>
<gene>
    <name evidence="1" type="ORF">S01H1_24277</name>
</gene>